<keyword evidence="2" id="KW-1185">Reference proteome</keyword>
<accession>A0A8S1N0R6</accession>
<comment type="caution">
    <text evidence="1">The sequence shown here is derived from an EMBL/GenBank/DDBJ whole genome shotgun (WGS) entry which is preliminary data.</text>
</comment>
<gene>
    <name evidence="1" type="ORF">PSON_ATCC_30995.1.T0470339</name>
</gene>
<dbReference type="AlphaFoldDB" id="A0A8S1N0R6"/>
<proteinExistence type="predicted"/>
<sequence length="43" mass="5293">MKESIWYFLFSLKNIHKTLRRKVIRKQKRNKQNQGITVASFKK</sequence>
<evidence type="ECO:0000313" key="2">
    <source>
        <dbReference type="Proteomes" id="UP000692954"/>
    </source>
</evidence>
<dbReference type="EMBL" id="CAJJDN010000047">
    <property type="protein sequence ID" value="CAD8085099.1"/>
    <property type="molecule type" value="Genomic_DNA"/>
</dbReference>
<dbReference type="Proteomes" id="UP000692954">
    <property type="component" value="Unassembled WGS sequence"/>
</dbReference>
<evidence type="ECO:0000313" key="1">
    <source>
        <dbReference type="EMBL" id="CAD8085099.1"/>
    </source>
</evidence>
<name>A0A8S1N0R6_9CILI</name>
<protein>
    <submittedName>
        <fullName evidence="1">Uncharacterized protein</fullName>
    </submittedName>
</protein>
<organism evidence="1 2">
    <name type="scientific">Paramecium sonneborni</name>
    <dbReference type="NCBI Taxonomy" id="65129"/>
    <lineage>
        <taxon>Eukaryota</taxon>
        <taxon>Sar</taxon>
        <taxon>Alveolata</taxon>
        <taxon>Ciliophora</taxon>
        <taxon>Intramacronucleata</taxon>
        <taxon>Oligohymenophorea</taxon>
        <taxon>Peniculida</taxon>
        <taxon>Parameciidae</taxon>
        <taxon>Paramecium</taxon>
    </lineage>
</organism>
<reference evidence="1" key="1">
    <citation type="submission" date="2021-01" db="EMBL/GenBank/DDBJ databases">
        <authorList>
            <consortium name="Genoscope - CEA"/>
            <person name="William W."/>
        </authorList>
    </citation>
    <scope>NUCLEOTIDE SEQUENCE</scope>
</reference>